<dbReference type="SMART" id="SM00052">
    <property type="entry name" value="EAL"/>
    <property type="match status" value="1"/>
</dbReference>
<comment type="caution">
    <text evidence="4">The sequence shown here is derived from an EMBL/GenBank/DDBJ whole genome shotgun (WGS) entry which is preliminary data.</text>
</comment>
<dbReference type="InterPro" id="IPR035919">
    <property type="entry name" value="EAL_sf"/>
</dbReference>
<dbReference type="Gene3D" id="3.20.20.450">
    <property type="entry name" value="EAL domain"/>
    <property type="match status" value="1"/>
</dbReference>
<evidence type="ECO:0000259" key="2">
    <source>
        <dbReference type="PROSITE" id="PS50883"/>
    </source>
</evidence>
<dbReference type="SUPFAM" id="SSF141868">
    <property type="entry name" value="EAL domain-like"/>
    <property type="match status" value="1"/>
</dbReference>
<dbReference type="CDD" id="cd01948">
    <property type="entry name" value="EAL"/>
    <property type="match status" value="1"/>
</dbReference>
<dbReference type="SUPFAM" id="SSF55073">
    <property type="entry name" value="Nucleotide cyclase"/>
    <property type="match status" value="1"/>
</dbReference>
<keyword evidence="1" id="KW-0472">Membrane</keyword>
<dbReference type="Proteomes" id="UP000265614">
    <property type="component" value="Unassembled WGS sequence"/>
</dbReference>
<dbReference type="PANTHER" id="PTHR33121">
    <property type="entry name" value="CYCLIC DI-GMP PHOSPHODIESTERASE PDEF"/>
    <property type="match status" value="1"/>
</dbReference>
<feature type="domain" description="EAL" evidence="2">
    <location>
        <begin position="491"/>
        <end position="748"/>
    </location>
</feature>
<dbReference type="InterPro" id="IPR000160">
    <property type="entry name" value="GGDEF_dom"/>
</dbReference>
<dbReference type="PROSITE" id="PS50883">
    <property type="entry name" value="EAL"/>
    <property type="match status" value="1"/>
</dbReference>
<feature type="transmembrane region" description="Helical" evidence="1">
    <location>
        <begin position="261"/>
        <end position="283"/>
    </location>
</feature>
<dbReference type="EMBL" id="QZEZ01000002">
    <property type="protein sequence ID" value="RJK96719.1"/>
    <property type="molecule type" value="Genomic_DNA"/>
</dbReference>
<feature type="transmembrane region" description="Helical" evidence="1">
    <location>
        <begin position="289"/>
        <end position="309"/>
    </location>
</feature>
<feature type="transmembrane region" description="Helical" evidence="1">
    <location>
        <begin position="12"/>
        <end position="35"/>
    </location>
</feature>
<gene>
    <name evidence="4" type="ORF">D5H78_05425</name>
</gene>
<feature type="transmembrane region" description="Helical" evidence="1">
    <location>
        <begin position="167"/>
        <end position="188"/>
    </location>
</feature>
<dbReference type="Gene3D" id="3.30.70.270">
    <property type="match status" value="1"/>
</dbReference>
<keyword evidence="5" id="KW-1185">Reference proteome</keyword>
<dbReference type="PANTHER" id="PTHR33121:SF70">
    <property type="entry name" value="SIGNALING PROTEIN YKOW"/>
    <property type="match status" value="1"/>
</dbReference>
<evidence type="ECO:0000259" key="3">
    <source>
        <dbReference type="PROSITE" id="PS50887"/>
    </source>
</evidence>
<dbReference type="InterPro" id="IPR001633">
    <property type="entry name" value="EAL_dom"/>
</dbReference>
<dbReference type="InterPro" id="IPR043128">
    <property type="entry name" value="Rev_trsase/Diguanyl_cyclase"/>
</dbReference>
<dbReference type="Pfam" id="PF00990">
    <property type="entry name" value="GGDEF"/>
    <property type="match status" value="1"/>
</dbReference>
<feature type="domain" description="GGDEF" evidence="3">
    <location>
        <begin position="350"/>
        <end position="484"/>
    </location>
</feature>
<keyword evidence="1" id="KW-0812">Transmembrane</keyword>
<dbReference type="InterPro" id="IPR029787">
    <property type="entry name" value="Nucleotide_cyclase"/>
</dbReference>
<dbReference type="NCBIfam" id="TIGR00254">
    <property type="entry name" value="GGDEF"/>
    <property type="match status" value="1"/>
</dbReference>
<feature type="transmembrane region" description="Helical" evidence="1">
    <location>
        <begin position="138"/>
        <end position="161"/>
    </location>
</feature>
<feature type="transmembrane region" description="Helical" evidence="1">
    <location>
        <begin position="230"/>
        <end position="249"/>
    </location>
</feature>
<organism evidence="4 5">
    <name type="scientific">Vallicoccus soli</name>
    <dbReference type="NCBI Taxonomy" id="2339232"/>
    <lineage>
        <taxon>Bacteria</taxon>
        <taxon>Bacillati</taxon>
        <taxon>Actinomycetota</taxon>
        <taxon>Actinomycetes</taxon>
        <taxon>Motilibacterales</taxon>
        <taxon>Vallicoccaceae</taxon>
        <taxon>Vallicoccus</taxon>
    </lineage>
</organism>
<dbReference type="OrthoDB" id="23692at2"/>
<dbReference type="GO" id="GO:0071111">
    <property type="term" value="F:cyclic-guanylate-specific phosphodiesterase activity"/>
    <property type="evidence" value="ECO:0007669"/>
    <property type="project" value="InterPro"/>
</dbReference>
<dbReference type="SMART" id="SM00267">
    <property type="entry name" value="GGDEF"/>
    <property type="match status" value="1"/>
</dbReference>
<evidence type="ECO:0000256" key="1">
    <source>
        <dbReference type="SAM" id="Phobius"/>
    </source>
</evidence>
<dbReference type="CDD" id="cd01949">
    <property type="entry name" value="GGDEF"/>
    <property type="match status" value="1"/>
</dbReference>
<name>A0A3A3Z216_9ACTN</name>
<dbReference type="RefSeq" id="WP_119949435.1">
    <property type="nucleotide sequence ID" value="NZ_QZEZ01000002.1"/>
</dbReference>
<feature type="transmembrane region" description="Helical" evidence="1">
    <location>
        <begin position="75"/>
        <end position="97"/>
    </location>
</feature>
<feature type="transmembrane region" description="Helical" evidence="1">
    <location>
        <begin position="109"/>
        <end position="126"/>
    </location>
</feature>
<dbReference type="InterPro" id="IPR050706">
    <property type="entry name" value="Cyclic-di-GMP_PDE-like"/>
</dbReference>
<evidence type="ECO:0000313" key="4">
    <source>
        <dbReference type="EMBL" id="RJK96719.1"/>
    </source>
</evidence>
<feature type="transmembrane region" description="Helical" evidence="1">
    <location>
        <begin position="41"/>
        <end position="63"/>
    </location>
</feature>
<dbReference type="AlphaFoldDB" id="A0A3A3Z216"/>
<dbReference type="Pfam" id="PF00563">
    <property type="entry name" value="EAL"/>
    <property type="match status" value="1"/>
</dbReference>
<dbReference type="PROSITE" id="PS50887">
    <property type="entry name" value="GGDEF"/>
    <property type="match status" value="1"/>
</dbReference>
<protein>
    <submittedName>
        <fullName evidence="4">Bifunctional diguanylate cyclase/phosphodiesterase</fullName>
    </submittedName>
</protein>
<sequence length="753" mass="78266">MTPLPPPSAPRPVRAAVLALLAGYAVLALLLVAGVPARGGATALAVGLLGSLLAVAGTLLVLARALLRPLHRGPWAWFGTGLLLYTAGTVLGASGLPDPEARGLRLSEAGWLALFPCAYVALMLLLRRQARRVPPSMWLDGLVGGLGAGAVGAALASGALAEAQGRLVTVAYPLGDLVLVALVGLLFALAGWRPSPELRWTGLGLLAHTSADGVWLATTASGTYSPASPWPALLYCAAMVLVVRGAWSAPVRAEPRPLRPWALLLVPALMSVASVAVLVVAGLGDLAPAAVVLAGAAVLAAVARVGLGVRDAEAVAASRLEARTDPLTGLLNRRGFEEVVERRLDDPAGPPASVLLLDLDGFKEVNDSLGHGAGDELLVELGRRWARRLPEGAALARLGGDEFAVLADGERDGELLARALLDPLAEPVRIAGIALQPRVSIGLAAVRGAAAGERVGREELLRRADAAMYRAKRRGGGVAAHGPQDDDGRDRLQAYEDLHRALDGDPAGGRLVLRYQPQVRLDDGRVVGVEALLRWEHPRRGLLGPGDVLPVAEQTGRSAAVTRLVLGLAVAQTAAWRADGLDLRVSVNLTDADLIDARLPDDVDALLRAHALPADRLVLEVTEGALLKDRDCAVRVLGALRSLGLGVSLDDYGTGYSSLAYLHHLPASELKLDRSFVQPLVHDERAGAIVRSSVGLAHALGLPVVAEGIETEAQAAAALAAGCDTAQGFLWSRPLEPEALRALVQGVPRPAAA</sequence>
<reference evidence="4 5" key="1">
    <citation type="submission" date="2018-09" db="EMBL/GenBank/DDBJ databases">
        <title>YIM 75000 draft genome.</title>
        <authorList>
            <person name="Tang S."/>
            <person name="Feng Y."/>
        </authorList>
    </citation>
    <scope>NUCLEOTIDE SEQUENCE [LARGE SCALE GENOMIC DNA]</scope>
    <source>
        <strain evidence="4 5">YIM 75000</strain>
    </source>
</reference>
<keyword evidence="1" id="KW-1133">Transmembrane helix</keyword>
<accession>A0A3A3Z216</accession>
<evidence type="ECO:0000313" key="5">
    <source>
        <dbReference type="Proteomes" id="UP000265614"/>
    </source>
</evidence>
<proteinExistence type="predicted"/>